<dbReference type="EMBL" id="CM055095">
    <property type="protein sequence ID" value="KAJ7560640.1"/>
    <property type="molecule type" value="Genomic_DNA"/>
</dbReference>
<proteinExistence type="predicted"/>
<organism evidence="1 2">
    <name type="scientific">Diphasiastrum complanatum</name>
    <name type="common">Issler's clubmoss</name>
    <name type="synonym">Lycopodium complanatum</name>
    <dbReference type="NCBI Taxonomy" id="34168"/>
    <lineage>
        <taxon>Eukaryota</taxon>
        <taxon>Viridiplantae</taxon>
        <taxon>Streptophyta</taxon>
        <taxon>Embryophyta</taxon>
        <taxon>Tracheophyta</taxon>
        <taxon>Lycopodiopsida</taxon>
        <taxon>Lycopodiales</taxon>
        <taxon>Lycopodiaceae</taxon>
        <taxon>Lycopodioideae</taxon>
        <taxon>Diphasiastrum</taxon>
    </lineage>
</organism>
<reference evidence="2" key="1">
    <citation type="journal article" date="2024" name="Proc. Natl. Acad. Sci. U.S.A.">
        <title>Extraordinary preservation of gene collinearity over three hundred million years revealed in homosporous lycophytes.</title>
        <authorList>
            <person name="Li C."/>
            <person name="Wickell D."/>
            <person name="Kuo L.Y."/>
            <person name="Chen X."/>
            <person name="Nie B."/>
            <person name="Liao X."/>
            <person name="Peng D."/>
            <person name="Ji J."/>
            <person name="Jenkins J."/>
            <person name="Williams M."/>
            <person name="Shu S."/>
            <person name="Plott C."/>
            <person name="Barry K."/>
            <person name="Rajasekar S."/>
            <person name="Grimwood J."/>
            <person name="Han X."/>
            <person name="Sun S."/>
            <person name="Hou Z."/>
            <person name="He W."/>
            <person name="Dai G."/>
            <person name="Sun C."/>
            <person name="Schmutz J."/>
            <person name="Leebens-Mack J.H."/>
            <person name="Li F.W."/>
            <person name="Wang L."/>
        </authorList>
    </citation>
    <scope>NUCLEOTIDE SEQUENCE [LARGE SCALE GENOMIC DNA]</scope>
    <source>
        <strain evidence="2">cv. PW_Plant_1</strain>
    </source>
</reference>
<name>A0ACC2E295_DIPCM</name>
<evidence type="ECO:0000313" key="1">
    <source>
        <dbReference type="EMBL" id="KAJ7560640.1"/>
    </source>
</evidence>
<protein>
    <submittedName>
        <fullName evidence="1">Uncharacterized protein</fullName>
    </submittedName>
</protein>
<gene>
    <name evidence="1" type="ORF">O6H91_04G138200</name>
</gene>
<keyword evidence="2" id="KW-1185">Reference proteome</keyword>
<accession>A0ACC2E295</accession>
<comment type="caution">
    <text evidence="1">The sequence shown here is derived from an EMBL/GenBank/DDBJ whole genome shotgun (WGS) entry which is preliminary data.</text>
</comment>
<dbReference type="Proteomes" id="UP001162992">
    <property type="component" value="Chromosome 4"/>
</dbReference>
<sequence>MCLRTRDVRELISFTFPDVARHYMDVDFLRSRAILTPLNENVDEINSKVVEQFPGDACTFYSADSVVERDGSDVYPIEFLNSLQPSGCPPHRLVLKVGMIVMLLRSIAYNFQLQRVQFPIRAAFAMTINKAQGQTMETIGLYLPRPVFSHGQLYVALSRVRNVGSVRVLIIDIDGRFTDVAGVARCTQNIVYSEAL</sequence>
<evidence type="ECO:0000313" key="2">
    <source>
        <dbReference type="Proteomes" id="UP001162992"/>
    </source>
</evidence>